<accession>A0A1F6EAH3</accession>
<evidence type="ECO:0000313" key="1">
    <source>
        <dbReference type="EMBL" id="OGG70611.1"/>
    </source>
</evidence>
<sequence>MKTTVMFKTDKKRKEAVQKLAKKWGIPFSAIMNQLMRDFIERGELDFGRKSDGSSSPILH</sequence>
<proteinExistence type="predicted"/>
<evidence type="ECO:0000313" key="2">
    <source>
        <dbReference type="Proteomes" id="UP000176914"/>
    </source>
</evidence>
<dbReference type="EMBL" id="MFLL01000002">
    <property type="protein sequence ID" value="OGG70611.1"/>
    <property type="molecule type" value="Genomic_DNA"/>
</dbReference>
<dbReference type="AlphaFoldDB" id="A0A1F6EAH3"/>
<reference evidence="1 2" key="1">
    <citation type="journal article" date="2016" name="Nat. Commun.">
        <title>Thousands of microbial genomes shed light on interconnected biogeochemical processes in an aquifer system.</title>
        <authorList>
            <person name="Anantharaman K."/>
            <person name="Brown C.T."/>
            <person name="Hug L.A."/>
            <person name="Sharon I."/>
            <person name="Castelle C.J."/>
            <person name="Probst A.J."/>
            <person name="Thomas B.C."/>
            <person name="Singh A."/>
            <person name="Wilkins M.J."/>
            <person name="Karaoz U."/>
            <person name="Brodie E.L."/>
            <person name="Williams K.H."/>
            <person name="Hubbard S.S."/>
            <person name="Banfield J.F."/>
        </authorList>
    </citation>
    <scope>NUCLEOTIDE SEQUENCE [LARGE SCALE GENOMIC DNA]</scope>
</reference>
<comment type="caution">
    <text evidence="1">The sequence shown here is derived from an EMBL/GenBank/DDBJ whole genome shotgun (WGS) entry which is preliminary data.</text>
</comment>
<organism evidence="1 2">
    <name type="scientific">Candidatus Kaiserbacteria bacterium RIFCSPHIGHO2_02_FULL_55_25</name>
    <dbReference type="NCBI Taxonomy" id="1798498"/>
    <lineage>
        <taxon>Bacteria</taxon>
        <taxon>Candidatus Kaiseribacteriota</taxon>
    </lineage>
</organism>
<protein>
    <submittedName>
        <fullName evidence="1">Uncharacterized protein</fullName>
    </submittedName>
</protein>
<name>A0A1F6EAH3_9BACT</name>
<gene>
    <name evidence="1" type="ORF">A3C20_01185</name>
</gene>
<dbReference type="Proteomes" id="UP000176914">
    <property type="component" value="Unassembled WGS sequence"/>
</dbReference>